<evidence type="ECO:0000313" key="4">
    <source>
        <dbReference type="Proteomes" id="UP001232245"/>
    </source>
</evidence>
<gene>
    <name evidence="3" type="ORF">J2S02_004988</name>
</gene>
<accession>A0ABT9Z8N2</accession>
<dbReference type="RefSeq" id="WP_307190890.1">
    <property type="nucleotide sequence ID" value="NZ_JAUSTZ010000026.1"/>
</dbReference>
<name>A0ABT9Z8N2_9BACI</name>
<keyword evidence="4" id="KW-1185">Reference proteome</keyword>
<feature type="domain" description="Restriction endonuclease type IV Mrr" evidence="2">
    <location>
        <begin position="90"/>
        <end position="191"/>
    </location>
</feature>
<evidence type="ECO:0000256" key="1">
    <source>
        <dbReference type="SAM" id="Phobius"/>
    </source>
</evidence>
<feature type="transmembrane region" description="Helical" evidence="1">
    <location>
        <begin position="12"/>
        <end position="28"/>
    </location>
</feature>
<dbReference type="Proteomes" id="UP001232245">
    <property type="component" value="Unassembled WGS sequence"/>
</dbReference>
<evidence type="ECO:0000259" key="2">
    <source>
        <dbReference type="Pfam" id="PF04471"/>
    </source>
</evidence>
<sequence length="218" mass="25057">MNTKNRKNLSKVVGGLFLISSLSIWIVSKSTNIYILFGILVTVPIIERIVFITIPKKETKKTRTKNISKATSTKNNNRLRDDNTIIKSKLEELSWREFERLCYLYFKSKGYTSETPEGADGGVDLVVYNKHHKANEAIQIKHYLASGNRITVKEIRELSTAKRNHKCPLAMFITTSSFTKDALLQADKFSIECKDIHWVNNNIVKWQAQQIKTKTYLS</sequence>
<dbReference type="EMBL" id="JAUSTZ010000026">
    <property type="protein sequence ID" value="MDQ0228602.1"/>
    <property type="molecule type" value="Genomic_DNA"/>
</dbReference>
<keyword evidence="1" id="KW-0812">Transmembrane</keyword>
<dbReference type="Gene3D" id="3.40.1350.10">
    <property type="match status" value="1"/>
</dbReference>
<proteinExistence type="predicted"/>
<protein>
    <submittedName>
        <fullName evidence="3">Restriction system protein</fullName>
    </submittedName>
</protein>
<organism evidence="3 4">
    <name type="scientific">Metabacillus niabensis</name>
    <dbReference type="NCBI Taxonomy" id="324854"/>
    <lineage>
        <taxon>Bacteria</taxon>
        <taxon>Bacillati</taxon>
        <taxon>Bacillota</taxon>
        <taxon>Bacilli</taxon>
        <taxon>Bacillales</taxon>
        <taxon>Bacillaceae</taxon>
        <taxon>Metabacillus</taxon>
    </lineage>
</organism>
<dbReference type="InterPro" id="IPR011856">
    <property type="entry name" value="tRNA_endonuc-like_dom_sf"/>
</dbReference>
<dbReference type="SUPFAM" id="SSF52980">
    <property type="entry name" value="Restriction endonuclease-like"/>
    <property type="match status" value="1"/>
</dbReference>
<dbReference type="InterPro" id="IPR011335">
    <property type="entry name" value="Restrct_endonuc-II-like"/>
</dbReference>
<dbReference type="PANTHER" id="PTHR30015">
    <property type="entry name" value="MRR RESTRICTION SYSTEM PROTEIN"/>
    <property type="match status" value="1"/>
</dbReference>
<keyword evidence="1" id="KW-1133">Transmembrane helix</keyword>
<dbReference type="Pfam" id="PF04471">
    <property type="entry name" value="Mrr_cat"/>
    <property type="match status" value="1"/>
</dbReference>
<keyword evidence="1" id="KW-0472">Membrane</keyword>
<feature type="transmembrane region" description="Helical" evidence="1">
    <location>
        <begin position="34"/>
        <end position="54"/>
    </location>
</feature>
<reference evidence="3 4" key="1">
    <citation type="submission" date="2023-07" db="EMBL/GenBank/DDBJ databases">
        <title>Genomic Encyclopedia of Type Strains, Phase IV (KMG-IV): sequencing the most valuable type-strain genomes for metagenomic binning, comparative biology and taxonomic classification.</title>
        <authorList>
            <person name="Goeker M."/>
        </authorList>
    </citation>
    <scope>NUCLEOTIDE SEQUENCE [LARGE SCALE GENOMIC DNA]</scope>
    <source>
        <strain evidence="3 4">DSM 17723</strain>
    </source>
</reference>
<comment type="caution">
    <text evidence="3">The sequence shown here is derived from an EMBL/GenBank/DDBJ whole genome shotgun (WGS) entry which is preliminary data.</text>
</comment>
<dbReference type="PANTHER" id="PTHR30015:SF7">
    <property type="entry name" value="TYPE IV METHYL-DIRECTED RESTRICTION ENZYME ECOKMRR"/>
    <property type="match status" value="1"/>
</dbReference>
<dbReference type="InterPro" id="IPR052906">
    <property type="entry name" value="Type_IV_Methyl-Rstrct_Enzyme"/>
</dbReference>
<evidence type="ECO:0000313" key="3">
    <source>
        <dbReference type="EMBL" id="MDQ0228602.1"/>
    </source>
</evidence>
<dbReference type="InterPro" id="IPR007560">
    <property type="entry name" value="Restrct_endonuc_IV_Mrr"/>
</dbReference>